<name>M1DN72_SOLTU</name>
<reference evidence="2" key="2">
    <citation type="submission" date="2015-06" db="UniProtKB">
        <authorList>
            <consortium name="EnsemblPlants"/>
        </authorList>
    </citation>
    <scope>IDENTIFICATION</scope>
    <source>
        <strain evidence="2">DM1-3 516 R44</strain>
    </source>
</reference>
<protein>
    <submittedName>
        <fullName evidence="2">Uncharacterized protein</fullName>
    </submittedName>
</protein>
<dbReference type="Gramene" id="PGSC0003DMT400091693">
    <property type="protein sequence ID" value="PGSC0003DMT400091693"/>
    <property type="gene ID" value="PGSC0003DMG400041264"/>
</dbReference>
<dbReference type="EnsemblPlants" id="PGSC0003DMT400091693">
    <property type="protein sequence ID" value="PGSC0003DMT400091693"/>
    <property type="gene ID" value="PGSC0003DMG400041264"/>
</dbReference>
<evidence type="ECO:0000313" key="2">
    <source>
        <dbReference type="EnsemblPlants" id="PGSC0003DMT400091693"/>
    </source>
</evidence>
<accession>M1DN72</accession>
<sequence>MVFEVLVEAWTLRRKKEQKSLKERRSEDLRIAEGTYSALCSSTRSPEGSGSKGDERRSRHVADQFHEAEIYRPMIQNTNMLKAKHIRR</sequence>
<dbReference type="PaxDb" id="4113-PGSC0003DMT400091693"/>
<reference evidence="3" key="1">
    <citation type="journal article" date="2011" name="Nature">
        <title>Genome sequence and analysis of the tuber crop potato.</title>
        <authorList>
            <consortium name="The Potato Genome Sequencing Consortium"/>
        </authorList>
    </citation>
    <scope>NUCLEOTIDE SEQUENCE [LARGE SCALE GENOMIC DNA]</scope>
    <source>
        <strain evidence="3">cv. DM1-3 516 R44</strain>
    </source>
</reference>
<feature type="region of interest" description="Disordered" evidence="1">
    <location>
        <begin position="37"/>
        <end position="60"/>
    </location>
</feature>
<evidence type="ECO:0000313" key="3">
    <source>
        <dbReference type="Proteomes" id="UP000011115"/>
    </source>
</evidence>
<keyword evidence="3" id="KW-1185">Reference proteome</keyword>
<organism evidence="2 3">
    <name type="scientific">Solanum tuberosum</name>
    <name type="common">Potato</name>
    <dbReference type="NCBI Taxonomy" id="4113"/>
    <lineage>
        <taxon>Eukaryota</taxon>
        <taxon>Viridiplantae</taxon>
        <taxon>Streptophyta</taxon>
        <taxon>Embryophyta</taxon>
        <taxon>Tracheophyta</taxon>
        <taxon>Spermatophyta</taxon>
        <taxon>Magnoliopsida</taxon>
        <taxon>eudicotyledons</taxon>
        <taxon>Gunneridae</taxon>
        <taxon>Pentapetalae</taxon>
        <taxon>asterids</taxon>
        <taxon>lamiids</taxon>
        <taxon>Solanales</taxon>
        <taxon>Solanaceae</taxon>
        <taxon>Solanoideae</taxon>
        <taxon>Solaneae</taxon>
        <taxon>Solanum</taxon>
    </lineage>
</organism>
<proteinExistence type="predicted"/>
<dbReference type="InParanoid" id="M1DN72"/>
<dbReference type="AlphaFoldDB" id="M1DN72"/>
<dbReference type="HOGENOM" id="CLU_2473343_0_0_1"/>
<dbReference type="Proteomes" id="UP000011115">
    <property type="component" value="Unassembled WGS sequence"/>
</dbReference>
<evidence type="ECO:0000256" key="1">
    <source>
        <dbReference type="SAM" id="MobiDB-lite"/>
    </source>
</evidence>
<feature type="compositionally biased region" description="Polar residues" evidence="1">
    <location>
        <begin position="38"/>
        <end position="48"/>
    </location>
</feature>